<dbReference type="Pfam" id="PF16197">
    <property type="entry name" value="KAsynt_C_assoc"/>
    <property type="match status" value="1"/>
</dbReference>
<feature type="domain" description="Carrier" evidence="9">
    <location>
        <begin position="1178"/>
        <end position="1254"/>
    </location>
</feature>
<dbReference type="SUPFAM" id="SSF53901">
    <property type="entry name" value="Thiolase-like"/>
    <property type="match status" value="1"/>
</dbReference>
<dbReference type="GO" id="GO:0004315">
    <property type="term" value="F:3-oxoacyl-[acyl-carrier-protein] synthase activity"/>
    <property type="evidence" value="ECO:0007669"/>
    <property type="project" value="InterPro"/>
</dbReference>
<dbReference type="GO" id="GO:0006633">
    <property type="term" value="P:fatty acid biosynthetic process"/>
    <property type="evidence" value="ECO:0007669"/>
    <property type="project" value="InterPro"/>
</dbReference>
<feature type="region of interest" description="Disordered" evidence="8">
    <location>
        <begin position="465"/>
        <end position="484"/>
    </location>
</feature>
<feature type="domain" description="PKS/mFAS DH" evidence="11">
    <location>
        <begin position="850"/>
        <end position="1144"/>
    </location>
</feature>
<dbReference type="OrthoDB" id="5478077at2"/>
<evidence type="ECO:0000259" key="9">
    <source>
        <dbReference type="PROSITE" id="PS50075"/>
    </source>
</evidence>
<dbReference type="InterPro" id="IPR016035">
    <property type="entry name" value="Acyl_Trfase/lysoPLipase"/>
</dbReference>
<dbReference type="GO" id="GO:0004312">
    <property type="term" value="F:fatty acid synthase activity"/>
    <property type="evidence" value="ECO:0007669"/>
    <property type="project" value="TreeGrafter"/>
</dbReference>
<feature type="compositionally biased region" description="Low complexity" evidence="8">
    <location>
        <begin position="1261"/>
        <end position="1299"/>
    </location>
</feature>
<evidence type="ECO:0000256" key="1">
    <source>
        <dbReference type="ARBA" id="ARBA00004792"/>
    </source>
</evidence>
<dbReference type="PANTHER" id="PTHR43775">
    <property type="entry name" value="FATTY ACID SYNTHASE"/>
    <property type="match status" value="1"/>
</dbReference>
<evidence type="ECO:0000313" key="12">
    <source>
        <dbReference type="EMBL" id="KUO04715.1"/>
    </source>
</evidence>
<dbReference type="STRING" id="661399.AQJ67_09365"/>
<feature type="active site" description="Proton donor; for dehydratase activity" evidence="7">
    <location>
        <position position="1057"/>
    </location>
</feature>
<dbReference type="PROSITE" id="PS52019">
    <property type="entry name" value="PKS_MFAS_DH"/>
    <property type="match status" value="1"/>
</dbReference>
<dbReference type="InterPro" id="IPR001227">
    <property type="entry name" value="Ac_transferase_dom_sf"/>
</dbReference>
<dbReference type="Gene3D" id="3.40.366.10">
    <property type="entry name" value="Malonyl-Coenzyme A Acyl Carrier Protein, domain 2"/>
    <property type="match status" value="2"/>
</dbReference>
<dbReference type="Gene3D" id="3.10.129.110">
    <property type="entry name" value="Polyketide synthase dehydratase"/>
    <property type="match status" value="1"/>
</dbReference>
<dbReference type="InterPro" id="IPR014043">
    <property type="entry name" value="Acyl_transferase_dom"/>
</dbReference>
<keyword evidence="3" id="KW-0597">Phosphoprotein</keyword>
<evidence type="ECO:0000256" key="7">
    <source>
        <dbReference type="PROSITE-ProRule" id="PRU01363"/>
    </source>
</evidence>
<dbReference type="InterPro" id="IPR009081">
    <property type="entry name" value="PP-bd_ACP"/>
</dbReference>
<evidence type="ECO:0000259" key="11">
    <source>
        <dbReference type="PROSITE" id="PS52019"/>
    </source>
</evidence>
<dbReference type="SMART" id="SM00827">
    <property type="entry name" value="PKS_AT"/>
    <property type="match status" value="1"/>
</dbReference>
<dbReference type="InterPro" id="IPR050091">
    <property type="entry name" value="PKS_NRPS_Biosynth_Enz"/>
</dbReference>
<dbReference type="InterPro" id="IPR049551">
    <property type="entry name" value="PKS_DH_C"/>
</dbReference>
<evidence type="ECO:0000256" key="6">
    <source>
        <dbReference type="ARBA" id="ARBA00023315"/>
    </source>
</evidence>
<keyword evidence="5" id="KW-0045">Antibiotic biosynthesis</keyword>
<dbReference type="InterPro" id="IPR036291">
    <property type="entry name" value="NAD(P)-bd_dom_sf"/>
</dbReference>
<dbReference type="Gene3D" id="1.10.1200.10">
    <property type="entry name" value="ACP-like"/>
    <property type="match status" value="1"/>
</dbReference>
<dbReference type="EMBL" id="LMWY01000010">
    <property type="protein sequence ID" value="KUO04715.1"/>
    <property type="molecule type" value="Genomic_DNA"/>
</dbReference>
<gene>
    <name evidence="12" type="ORF">AQJ67_09365</name>
</gene>
<dbReference type="Gene3D" id="3.40.47.10">
    <property type="match status" value="1"/>
</dbReference>
<evidence type="ECO:0000256" key="5">
    <source>
        <dbReference type="ARBA" id="ARBA00023194"/>
    </source>
</evidence>
<dbReference type="InterPro" id="IPR032821">
    <property type="entry name" value="PKS_assoc"/>
</dbReference>
<dbReference type="CDD" id="cd00833">
    <property type="entry name" value="PKS"/>
    <property type="match status" value="1"/>
</dbReference>
<dbReference type="InterPro" id="IPR010080">
    <property type="entry name" value="Thioester_reductase-like_dom"/>
</dbReference>
<comment type="pathway">
    <text evidence="1">Antibiotic biosynthesis.</text>
</comment>
<sequence length="1714" mass="179350">MTTATNGSTAHDRSDLLRRALVELKTARAEAAEAKRALTEPIAVVGVGCRFPGAGAGVEGFWDLLTEGRSAVREVPGDRWDVDAFFDADPDAPGRTYARHGGFIDGVREFDAGLFGIPPREAMSVDPQHRLVLEVVWEALEHAGIAPDSLRGSRTGVFVGMGGSDYERLTASGGDVAGLDGYTATGGAQNFAANRVSYVLGLEGPSLVVDTACSSALVALHLACQALRAGECDSALVGGVNLLLSPGTTVTLSKARMLSPEGLCKTFDASADGYVRGEGCGVVVLRPLSEAVRDGQDVLAVISGSAVNQDGKSSGLTVPRGPAQQDVVRRALAVGGVAPADVGYVEAHGTGTALGDPIEVRALAGVLGAGRAADRPVVLGSVKTNIGHLEAAAGIAGLIKTVLTVNRGVIPPHLNLSTPNPLVAWDELPVTVKTELTPWVEDRRVAGVSSFGFGGTNAHVVLESPPAPAPVTADEATDEPADDGPVLVKVSGRSEAALRASAGRLAAFVRESASPLALREVAWAAGVGRADLPHRAAVVAGSPTDLADGLSRIAEGGPLPSGVVSGRRDETGAPRIAFLAPGREGPGVPAGLYGRIDVVTETVDEVCEALGLRPSALTVPDTGAHDGDALASYTGAVALGSWWKSVGVAPDVVAGHGAGAYAAAALAGVLTVADGARLVAAADDQETLAKVLADTELRLPEVEFVSDATGKPAGAEAATVDYWLRQAADPAPFEEVLWAALGIRTRVLVELGPSAPWPVLDELAAEGGLSRVASAAPADTAAGAHQWLLQSLARVWSEGADVDWARVNGPRPARTPKLPTYPFQRRTYWMRPPARDTAAQQPVPVPGDADAALRPRVLKAATGDTIGETRLSLSLLPFLAEHRVHDRLVVPGVVYLELLLRCAAEVFDGPVRVEGLELSRPLVLGDADQATVQVVIAPAASGRARARVFSADPKGGWQQHLAAFVVADDPAGPEEPDTGSQGTEVDLAAVRARCAETLDKDAFYRRAWHPSFRLGPSFRLVEGASRGPGVAVGTLVQPRPDAAGITAGIRPELLLLDACVQLVAVAAHSGTAGWDERPVRLGTGYQRMTVHRAVEDAELECAAVVRDTADGSVIGDITLTTPDGTRVAELLGVSFRPVSRQMLSRLTAERAVGGDGPQAPDAASAPGREALRAADPDQRRRLLLDHFVRTLAGILGSQPEEVHPDTPVVDLADSLMMAELQTMVDRDLGIAIPMEMIFDGSGLRSLAAWAAEEMDGTADAADLADTPDTAHTADTASAGEAAEAAAAAAAEVAESAPSAKPKPQPVPKPRPRRRKIMTVEQMAERAWLEESIAATLPPEPAATAPEATLLTGATGFVGAFLLAELLDRRPGDVLCLVRADDEAHALRRILANLEAYGVDPGPHRNRIVPLVGDLGRPLLGLDSDAFTALHARVGSIIHCGGMVKWTYPYSGLEDANVGGTREVLRLATAGAARPVHFISTVGVFSSIDYTADLVRESEDLHSSGALAVGYAQTKWVAEQMVRTAHERGVPVTIHRINTGGHSRTGSFNRLDHLNMMLKGCIEAGIAPQDVRMPVQPAPIDYVAAAVVEVAARPELSGRTFHLVNDRPLSWAQLFDHVEEFGYPLRRLPFDEWKERVTSRSSGTMALLGLAPFLNDTVDDVRLPLSDSAETRSALDGTGPACPPLDTELVHTYLRRFVATGFIDAPARPDAPEPA</sequence>
<feature type="active site" description="Proton acceptor; for dehydratase activity" evidence="7">
    <location>
        <position position="882"/>
    </location>
</feature>
<keyword evidence="6" id="KW-0012">Acyltransferase</keyword>
<reference evidence="12 13" key="1">
    <citation type="submission" date="2015-10" db="EMBL/GenBank/DDBJ databases">
        <title>Draft genome sequence of Streptomyces caeruleatus NRRL B-24802, type strain for the species Streptomyces caeruleatus.</title>
        <authorList>
            <person name="Ruckert C."/>
            <person name="Winkler A."/>
            <person name="Kalinowski J."/>
            <person name="Kampfer P."/>
            <person name="Glaeser S."/>
        </authorList>
    </citation>
    <scope>NUCLEOTIDE SEQUENCE [LARGE SCALE GENOMIC DNA]</scope>
    <source>
        <strain evidence="12 13">NRRL B-24802</strain>
    </source>
</reference>
<dbReference type="SUPFAM" id="SSF47336">
    <property type="entry name" value="ACP-like"/>
    <property type="match status" value="1"/>
</dbReference>
<dbReference type="GO" id="GO:0033068">
    <property type="term" value="P:macrolide biosynthetic process"/>
    <property type="evidence" value="ECO:0007669"/>
    <property type="project" value="UniProtKB-ARBA"/>
</dbReference>
<dbReference type="Pfam" id="PF21089">
    <property type="entry name" value="PKS_DH_N"/>
    <property type="match status" value="1"/>
</dbReference>
<dbReference type="PANTHER" id="PTHR43775:SF37">
    <property type="entry name" value="SI:DKEY-61P9.11"/>
    <property type="match status" value="1"/>
</dbReference>
<dbReference type="PROSITE" id="PS00606">
    <property type="entry name" value="KS3_1"/>
    <property type="match status" value="1"/>
</dbReference>
<dbReference type="InterPro" id="IPR018201">
    <property type="entry name" value="Ketoacyl_synth_AS"/>
</dbReference>
<comment type="caution">
    <text evidence="12">The sequence shown here is derived from an EMBL/GenBank/DDBJ whole genome shotgun (WGS) entry which is preliminary data.</text>
</comment>
<evidence type="ECO:0000256" key="8">
    <source>
        <dbReference type="SAM" id="MobiDB-lite"/>
    </source>
</evidence>
<protein>
    <submittedName>
        <fullName evidence="12">Uncharacterized protein</fullName>
    </submittedName>
</protein>
<accession>A0A124IA63</accession>
<dbReference type="InterPro" id="IPR020807">
    <property type="entry name" value="PKS_DH"/>
</dbReference>
<dbReference type="InterPro" id="IPR020806">
    <property type="entry name" value="PKS_PP-bd"/>
</dbReference>
<dbReference type="RefSeq" id="WP_062717627.1">
    <property type="nucleotide sequence ID" value="NZ_KQ948926.1"/>
</dbReference>
<dbReference type="Pfam" id="PF02801">
    <property type="entry name" value="Ketoacyl-synt_C"/>
    <property type="match status" value="1"/>
</dbReference>
<dbReference type="InterPro" id="IPR013120">
    <property type="entry name" value="FAR_NAD-bd"/>
</dbReference>
<evidence type="ECO:0000313" key="13">
    <source>
        <dbReference type="Proteomes" id="UP000053429"/>
    </source>
</evidence>
<dbReference type="SMART" id="SM00825">
    <property type="entry name" value="PKS_KS"/>
    <property type="match status" value="1"/>
</dbReference>
<feature type="region of interest" description="Disordered" evidence="8">
    <location>
        <begin position="1150"/>
        <end position="1170"/>
    </location>
</feature>
<organism evidence="12 13">
    <name type="scientific">Streptomyces caeruleatus</name>
    <dbReference type="NCBI Taxonomy" id="661399"/>
    <lineage>
        <taxon>Bacteria</taxon>
        <taxon>Bacillati</taxon>
        <taxon>Actinomycetota</taxon>
        <taxon>Actinomycetes</taxon>
        <taxon>Kitasatosporales</taxon>
        <taxon>Streptomycetaceae</taxon>
        <taxon>Streptomyces</taxon>
    </lineage>
</organism>
<dbReference type="GO" id="GO:0031177">
    <property type="term" value="F:phosphopantetheine binding"/>
    <property type="evidence" value="ECO:0007669"/>
    <property type="project" value="InterPro"/>
</dbReference>
<feature type="region of interest" description="C-terminal hotdog fold" evidence="7">
    <location>
        <begin position="995"/>
        <end position="1144"/>
    </location>
</feature>
<dbReference type="Pfam" id="PF07993">
    <property type="entry name" value="NAD_binding_4"/>
    <property type="match status" value="1"/>
</dbReference>
<name>A0A124IA63_9ACTN</name>
<dbReference type="SUPFAM" id="SSF52151">
    <property type="entry name" value="FabD/lysophospholipase-like"/>
    <property type="match status" value="1"/>
</dbReference>
<dbReference type="Pfam" id="PF14765">
    <property type="entry name" value="PS-DH"/>
    <property type="match status" value="1"/>
</dbReference>
<evidence type="ECO:0000256" key="3">
    <source>
        <dbReference type="ARBA" id="ARBA00022553"/>
    </source>
</evidence>
<dbReference type="Gene3D" id="3.40.50.720">
    <property type="entry name" value="NAD(P)-binding Rossmann-like Domain"/>
    <property type="match status" value="1"/>
</dbReference>
<dbReference type="InterPro" id="IPR016039">
    <property type="entry name" value="Thiolase-like"/>
</dbReference>
<evidence type="ECO:0000256" key="2">
    <source>
        <dbReference type="ARBA" id="ARBA00022450"/>
    </source>
</evidence>
<keyword evidence="4" id="KW-0808">Transferase</keyword>
<dbReference type="InterPro" id="IPR049552">
    <property type="entry name" value="PKS_DH_N"/>
</dbReference>
<dbReference type="InterPro" id="IPR036736">
    <property type="entry name" value="ACP-like_sf"/>
</dbReference>
<dbReference type="InterPro" id="IPR042104">
    <property type="entry name" value="PKS_dehydratase_sf"/>
</dbReference>
<dbReference type="Pfam" id="PF00109">
    <property type="entry name" value="ketoacyl-synt"/>
    <property type="match status" value="1"/>
</dbReference>
<feature type="region of interest" description="N-terminal hotdog fold" evidence="7">
    <location>
        <begin position="850"/>
        <end position="972"/>
    </location>
</feature>
<dbReference type="SMART" id="SM00823">
    <property type="entry name" value="PKS_PP"/>
    <property type="match status" value="1"/>
</dbReference>
<dbReference type="InterPro" id="IPR014031">
    <property type="entry name" value="Ketoacyl_synth_C"/>
</dbReference>
<dbReference type="PROSITE" id="PS50075">
    <property type="entry name" value="CARRIER"/>
    <property type="match status" value="1"/>
</dbReference>
<dbReference type="Pfam" id="PF00550">
    <property type="entry name" value="PP-binding"/>
    <property type="match status" value="1"/>
</dbReference>
<dbReference type="SUPFAM" id="SSF51735">
    <property type="entry name" value="NAD(P)-binding Rossmann-fold domains"/>
    <property type="match status" value="1"/>
</dbReference>
<dbReference type="InterPro" id="IPR049900">
    <property type="entry name" value="PKS_mFAS_DH"/>
</dbReference>
<evidence type="ECO:0000256" key="4">
    <source>
        <dbReference type="ARBA" id="ARBA00022679"/>
    </source>
</evidence>
<keyword evidence="2" id="KW-0596">Phosphopantetheine</keyword>
<dbReference type="InterPro" id="IPR014030">
    <property type="entry name" value="Ketoacyl_synth_N"/>
</dbReference>
<dbReference type="PROSITE" id="PS52004">
    <property type="entry name" value="KS3_2"/>
    <property type="match status" value="1"/>
</dbReference>
<dbReference type="InterPro" id="IPR020841">
    <property type="entry name" value="PKS_Beta-ketoAc_synthase_dom"/>
</dbReference>
<feature type="domain" description="Ketosynthase family 3 (KS3)" evidence="10">
    <location>
        <begin position="39"/>
        <end position="464"/>
    </location>
</feature>
<dbReference type="Proteomes" id="UP000053429">
    <property type="component" value="Unassembled WGS sequence"/>
</dbReference>
<dbReference type="FunFam" id="3.40.47.10:FF:000019">
    <property type="entry name" value="Polyketide synthase type I"/>
    <property type="match status" value="1"/>
</dbReference>
<dbReference type="CDD" id="cd05235">
    <property type="entry name" value="SDR_e1"/>
    <property type="match status" value="1"/>
</dbReference>
<keyword evidence="13" id="KW-1185">Reference proteome</keyword>
<evidence type="ECO:0000259" key="10">
    <source>
        <dbReference type="PROSITE" id="PS52004"/>
    </source>
</evidence>
<dbReference type="SMART" id="SM00826">
    <property type="entry name" value="PKS_DH"/>
    <property type="match status" value="1"/>
</dbReference>
<dbReference type="NCBIfam" id="TIGR01746">
    <property type="entry name" value="Thioester-redct"/>
    <property type="match status" value="1"/>
</dbReference>
<proteinExistence type="predicted"/>
<feature type="region of interest" description="Disordered" evidence="8">
    <location>
        <begin position="1261"/>
        <end position="1314"/>
    </location>
</feature>
<dbReference type="Gene3D" id="3.30.70.3290">
    <property type="match status" value="2"/>
</dbReference>